<evidence type="ECO:0000313" key="6">
    <source>
        <dbReference type="Proteomes" id="UP001596056"/>
    </source>
</evidence>
<dbReference type="InterPro" id="IPR005101">
    <property type="entry name" value="Cryptochr/Photolyase_FAD-bd"/>
</dbReference>
<evidence type="ECO:0000256" key="1">
    <source>
        <dbReference type="ARBA" id="ARBA00001974"/>
    </source>
</evidence>
<reference evidence="6" key="1">
    <citation type="journal article" date="2019" name="Int. J. Syst. Evol. Microbiol.">
        <title>The Global Catalogue of Microorganisms (GCM) 10K type strain sequencing project: providing services to taxonomists for standard genome sequencing and annotation.</title>
        <authorList>
            <consortium name="The Broad Institute Genomics Platform"/>
            <consortium name="The Broad Institute Genome Sequencing Center for Infectious Disease"/>
            <person name="Wu L."/>
            <person name="Ma J."/>
        </authorList>
    </citation>
    <scope>NUCLEOTIDE SEQUENCE [LARGE SCALE GENOMIC DNA]</scope>
    <source>
        <strain evidence="6">KACC 11588</strain>
    </source>
</reference>
<evidence type="ECO:0000259" key="4">
    <source>
        <dbReference type="Pfam" id="PF03441"/>
    </source>
</evidence>
<dbReference type="Gene3D" id="1.10.579.10">
    <property type="entry name" value="DNA Cyclobutane Dipyrimidine Photolyase, subunit A, domain 3"/>
    <property type="match status" value="1"/>
</dbReference>
<keyword evidence="2" id="KW-0285">Flavoprotein</keyword>
<comment type="cofactor">
    <cofactor evidence="1">
        <name>FAD</name>
        <dbReference type="ChEBI" id="CHEBI:57692"/>
    </cofactor>
</comment>
<evidence type="ECO:0000313" key="5">
    <source>
        <dbReference type="EMBL" id="MFC5568439.1"/>
    </source>
</evidence>
<protein>
    <submittedName>
        <fullName evidence="5">FAD-binding domain-containing protein</fullName>
    </submittedName>
</protein>
<evidence type="ECO:0000256" key="3">
    <source>
        <dbReference type="ARBA" id="ARBA00022827"/>
    </source>
</evidence>
<dbReference type="InterPro" id="IPR036134">
    <property type="entry name" value="Crypto/Photolyase_FAD-like_sf"/>
</dbReference>
<proteinExistence type="predicted"/>
<dbReference type="EMBL" id="JBHSNA010000075">
    <property type="protein sequence ID" value="MFC5568439.1"/>
    <property type="molecule type" value="Genomic_DNA"/>
</dbReference>
<feature type="domain" description="Cryptochrome/DNA photolyase FAD-binding" evidence="4">
    <location>
        <begin position="1"/>
        <end position="71"/>
    </location>
</feature>
<sequence>PVTQSERFDPEGKFIRRYLPQLARLSDSAIHAPWLASPVELEAAGVRLGETYPHPIVDHAQARERTLQRYAVVKEAAAAGSRPAPGKKQRPAQR</sequence>
<dbReference type="RefSeq" id="WP_377110529.1">
    <property type="nucleotide sequence ID" value="NZ_JBHSNA010000075.1"/>
</dbReference>
<accession>A0ABW0SHM4</accession>
<organism evidence="5 6">
    <name type="scientific">Rubellimicrobium aerolatum</name>
    <dbReference type="NCBI Taxonomy" id="490979"/>
    <lineage>
        <taxon>Bacteria</taxon>
        <taxon>Pseudomonadati</taxon>
        <taxon>Pseudomonadota</taxon>
        <taxon>Alphaproteobacteria</taxon>
        <taxon>Rhodobacterales</taxon>
        <taxon>Roseobacteraceae</taxon>
        <taxon>Rubellimicrobium</taxon>
    </lineage>
</organism>
<name>A0ABW0SHM4_9RHOB</name>
<dbReference type="InterPro" id="IPR002081">
    <property type="entry name" value="Cryptochrome/DNA_photolyase_1"/>
</dbReference>
<dbReference type="PANTHER" id="PTHR11455">
    <property type="entry name" value="CRYPTOCHROME"/>
    <property type="match status" value="1"/>
</dbReference>
<dbReference type="PANTHER" id="PTHR11455:SF9">
    <property type="entry name" value="CRYPTOCHROME CIRCADIAN CLOCK 5 ISOFORM X1"/>
    <property type="match status" value="1"/>
</dbReference>
<keyword evidence="6" id="KW-1185">Reference proteome</keyword>
<dbReference type="Pfam" id="PF03441">
    <property type="entry name" value="FAD_binding_7"/>
    <property type="match status" value="1"/>
</dbReference>
<dbReference type="Proteomes" id="UP001596056">
    <property type="component" value="Unassembled WGS sequence"/>
</dbReference>
<comment type="caution">
    <text evidence="5">The sequence shown here is derived from an EMBL/GenBank/DDBJ whole genome shotgun (WGS) entry which is preliminary data.</text>
</comment>
<gene>
    <name evidence="5" type="ORF">ACFPOC_18870</name>
</gene>
<keyword evidence="3" id="KW-0274">FAD</keyword>
<feature type="non-terminal residue" evidence="5">
    <location>
        <position position="1"/>
    </location>
</feature>
<dbReference type="SUPFAM" id="SSF48173">
    <property type="entry name" value="Cryptochrome/photolyase FAD-binding domain"/>
    <property type="match status" value="1"/>
</dbReference>
<evidence type="ECO:0000256" key="2">
    <source>
        <dbReference type="ARBA" id="ARBA00022630"/>
    </source>
</evidence>